<name>A0AAU9UZY3_EUPED</name>
<protein>
    <submittedName>
        <fullName evidence="1">Uncharacterized protein</fullName>
    </submittedName>
</protein>
<dbReference type="AlphaFoldDB" id="A0AAU9UZY3"/>
<keyword evidence="2" id="KW-1185">Reference proteome</keyword>
<accession>A0AAU9UZY3</accession>
<organism evidence="1 2">
    <name type="scientific">Euphydryas editha</name>
    <name type="common">Edith's checkerspot</name>
    <dbReference type="NCBI Taxonomy" id="104508"/>
    <lineage>
        <taxon>Eukaryota</taxon>
        <taxon>Metazoa</taxon>
        <taxon>Ecdysozoa</taxon>
        <taxon>Arthropoda</taxon>
        <taxon>Hexapoda</taxon>
        <taxon>Insecta</taxon>
        <taxon>Pterygota</taxon>
        <taxon>Neoptera</taxon>
        <taxon>Endopterygota</taxon>
        <taxon>Lepidoptera</taxon>
        <taxon>Glossata</taxon>
        <taxon>Ditrysia</taxon>
        <taxon>Papilionoidea</taxon>
        <taxon>Nymphalidae</taxon>
        <taxon>Nymphalinae</taxon>
        <taxon>Euphydryas</taxon>
    </lineage>
</organism>
<dbReference type="Proteomes" id="UP001153954">
    <property type="component" value="Unassembled WGS sequence"/>
</dbReference>
<evidence type="ECO:0000313" key="1">
    <source>
        <dbReference type="EMBL" id="CAH2104818.1"/>
    </source>
</evidence>
<evidence type="ECO:0000313" key="2">
    <source>
        <dbReference type="Proteomes" id="UP001153954"/>
    </source>
</evidence>
<proteinExistence type="predicted"/>
<reference evidence="1" key="1">
    <citation type="submission" date="2022-03" db="EMBL/GenBank/DDBJ databases">
        <authorList>
            <person name="Tunstrom K."/>
        </authorList>
    </citation>
    <scope>NUCLEOTIDE SEQUENCE</scope>
</reference>
<sequence>MRCEGSNICERSATEICAKYYGVPLIRGPLAIPARLDAEDFHRYPPITKNNFLIRPIHSAAAQEVEIKTLDKIANKGWVS</sequence>
<comment type="caution">
    <text evidence="1">The sequence shown here is derived from an EMBL/GenBank/DDBJ whole genome shotgun (WGS) entry which is preliminary data.</text>
</comment>
<gene>
    <name evidence="1" type="ORF">EEDITHA_LOCUS19153</name>
</gene>
<dbReference type="EMBL" id="CAKOGL010000027">
    <property type="protein sequence ID" value="CAH2104818.1"/>
    <property type="molecule type" value="Genomic_DNA"/>
</dbReference>